<dbReference type="OrthoDB" id="10586309at2759"/>
<organism evidence="1 2">
    <name type="scientific">Aphis craccivora</name>
    <name type="common">Cowpea aphid</name>
    <dbReference type="NCBI Taxonomy" id="307492"/>
    <lineage>
        <taxon>Eukaryota</taxon>
        <taxon>Metazoa</taxon>
        <taxon>Ecdysozoa</taxon>
        <taxon>Arthropoda</taxon>
        <taxon>Hexapoda</taxon>
        <taxon>Insecta</taxon>
        <taxon>Pterygota</taxon>
        <taxon>Neoptera</taxon>
        <taxon>Paraneoptera</taxon>
        <taxon>Hemiptera</taxon>
        <taxon>Sternorrhyncha</taxon>
        <taxon>Aphidomorpha</taxon>
        <taxon>Aphidoidea</taxon>
        <taxon>Aphididae</taxon>
        <taxon>Aphidini</taxon>
        <taxon>Aphis</taxon>
        <taxon>Aphis</taxon>
    </lineage>
</organism>
<keyword evidence="2" id="KW-1185">Reference proteome</keyword>
<dbReference type="EMBL" id="VUJU01003323">
    <property type="protein sequence ID" value="KAF0758360.1"/>
    <property type="molecule type" value="Genomic_DNA"/>
</dbReference>
<proteinExistence type="predicted"/>
<gene>
    <name evidence="1" type="ORF">FWK35_00017616</name>
</gene>
<dbReference type="Proteomes" id="UP000478052">
    <property type="component" value="Unassembled WGS sequence"/>
</dbReference>
<reference evidence="1 2" key="1">
    <citation type="submission" date="2019-08" db="EMBL/GenBank/DDBJ databases">
        <title>Whole genome of Aphis craccivora.</title>
        <authorList>
            <person name="Voronova N.V."/>
            <person name="Shulinski R.S."/>
            <person name="Bandarenka Y.V."/>
            <person name="Zhorov D.G."/>
            <person name="Warner D."/>
        </authorList>
    </citation>
    <scope>NUCLEOTIDE SEQUENCE [LARGE SCALE GENOMIC DNA]</scope>
    <source>
        <strain evidence="1">180601</strain>
        <tissue evidence="1">Whole Body</tissue>
    </source>
</reference>
<comment type="caution">
    <text evidence="1">The sequence shown here is derived from an EMBL/GenBank/DDBJ whole genome shotgun (WGS) entry which is preliminary data.</text>
</comment>
<evidence type="ECO:0000313" key="2">
    <source>
        <dbReference type="Proteomes" id="UP000478052"/>
    </source>
</evidence>
<sequence>MIGRSEEYLVEQLLGEHPVRPVRSRCGPVQPLVDVVELFAEVAPHVEPPVAHEHGLAELCAVRAQERRLPAVDVAIVPRLAPGVDVREEARVRLVVAIEVRVRHHGQHRVVRARFACNGDEVLVSLFGFFGFEL</sequence>
<protein>
    <submittedName>
        <fullName evidence="1">Uncharacterized protein</fullName>
    </submittedName>
</protein>
<evidence type="ECO:0000313" key="1">
    <source>
        <dbReference type="EMBL" id="KAF0758360.1"/>
    </source>
</evidence>
<accession>A0A6G0YLW3</accession>
<dbReference type="AlphaFoldDB" id="A0A6G0YLW3"/>
<name>A0A6G0YLW3_APHCR</name>